<evidence type="ECO:0000256" key="1">
    <source>
        <dbReference type="ARBA" id="ARBA00001974"/>
    </source>
</evidence>
<evidence type="ECO:0000256" key="7">
    <source>
        <dbReference type="ARBA" id="ARBA00022630"/>
    </source>
</evidence>
<keyword evidence="7 13" id="KW-0285">Flavoprotein</keyword>
<dbReference type="EMBL" id="IAAA01004179">
    <property type="protein sequence ID" value="LAA02398.1"/>
    <property type="molecule type" value="mRNA"/>
</dbReference>
<comment type="function">
    <text evidence="2 13">Accessory subunit of the mitochondrial membrane respiratory chain NADH dehydrogenase (Complex I), that is believed not to be involved in catalysis. Complex I functions in the transfer of electrons from NADH to the respiratory chain. The immediate electron acceptor for the enzyme is believed to be ubiquinone.</text>
</comment>
<comment type="subcellular location">
    <subcellularLocation>
        <location evidence="3 13">Mitochondrion matrix</location>
    </subcellularLocation>
</comment>
<dbReference type="PANTHER" id="PTHR10513">
    <property type="entry name" value="DEOXYNUCLEOSIDE KINASE"/>
    <property type="match status" value="1"/>
</dbReference>
<evidence type="ECO:0000256" key="10">
    <source>
        <dbReference type="ARBA" id="ARBA00022946"/>
    </source>
</evidence>
<dbReference type="GO" id="GO:0005759">
    <property type="term" value="C:mitochondrial matrix"/>
    <property type="evidence" value="ECO:0007669"/>
    <property type="project" value="UniProtKB-SubCell"/>
</dbReference>
<feature type="domain" description="Deoxynucleoside kinase" evidence="14">
    <location>
        <begin position="79"/>
        <end position="303"/>
    </location>
</feature>
<keyword evidence="8 13" id="KW-0679">Respiratory chain</keyword>
<evidence type="ECO:0000256" key="11">
    <source>
        <dbReference type="ARBA" id="ARBA00022982"/>
    </source>
</evidence>
<keyword evidence="12 13" id="KW-0496">Mitochondrion</keyword>
<keyword evidence="11 13" id="KW-0249">Electron transport</keyword>
<dbReference type="PIRSF" id="PIRSF000543">
    <property type="entry name" value="NADH_UQ_42KD"/>
    <property type="match status" value="1"/>
</dbReference>
<evidence type="ECO:0000256" key="9">
    <source>
        <dbReference type="ARBA" id="ARBA00022827"/>
    </source>
</evidence>
<dbReference type="Pfam" id="PF01712">
    <property type="entry name" value="dNK"/>
    <property type="match status" value="1"/>
</dbReference>
<evidence type="ECO:0000256" key="12">
    <source>
        <dbReference type="ARBA" id="ARBA00023128"/>
    </source>
</evidence>
<evidence type="ECO:0000256" key="13">
    <source>
        <dbReference type="PIRNR" id="PIRNR000543"/>
    </source>
</evidence>
<dbReference type="InterPro" id="IPR015828">
    <property type="entry name" value="NDUFA10"/>
</dbReference>
<reference evidence="15" key="1">
    <citation type="journal article" date="2016" name="Mol. Ecol. Resour.">
        <title>Evaluation of the impact of RNA preservation methods of spiders for de novo transcriptome assembly.</title>
        <authorList>
            <person name="Kono N."/>
            <person name="Nakamura H."/>
            <person name="Ito Y."/>
            <person name="Tomita M."/>
            <person name="Arakawa K."/>
        </authorList>
    </citation>
    <scope>NUCLEOTIDE SEQUENCE</scope>
    <source>
        <tissue evidence="15">Whole body</tissue>
    </source>
</reference>
<keyword evidence="9 13" id="KW-0274">FAD</keyword>
<evidence type="ECO:0000256" key="6">
    <source>
        <dbReference type="ARBA" id="ARBA00022448"/>
    </source>
</evidence>
<comment type="cofactor">
    <cofactor evidence="1 13">
        <name>FAD</name>
        <dbReference type="ChEBI" id="CHEBI:57692"/>
    </cofactor>
</comment>
<dbReference type="OrthoDB" id="17400at2759"/>
<keyword evidence="6 13" id="KW-0813">Transport</keyword>
<evidence type="ECO:0000256" key="3">
    <source>
        <dbReference type="ARBA" id="ARBA00004305"/>
    </source>
</evidence>
<keyword evidence="10" id="KW-0809">Transit peptide</keyword>
<dbReference type="InterPro" id="IPR031314">
    <property type="entry name" value="DNK_dom"/>
</dbReference>
<dbReference type="AlphaFoldDB" id="A0A2L2Y2N3"/>
<evidence type="ECO:0000256" key="5">
    <source>
        <dbReference type="ARBA" id="ARBA00017279"/>
    </source>
</evidence>
<evidence type="ECO:0000256" key="4">
    <source>
        <dbReference type="ARBA" id="ARBA00008606"/>
    </source>
</evidence>
<dbReference type="GO" id="GO:0006120">
    <property type="term" value="P:mitochondrial electron transport, NADH to ubiquinone"/>
    <property type="evidence" value="ECO:0007669"/>
    <property type="project" value="InterPro"/>
</dbReference>
<evidence type="ECO:0000256" key="8">
    <source>
        <dbReference type="ARBA" id="ARBA00022660"/>
    </source>
</evidence>
<comment type="similarity">
    <text evidence="4 13">Belongs to the complex I NDUFA10 subunit family.</text>
</comment>
<name>A0A2L2Y2N3_PARTP</name>
<dbReference type="InterPro" id="IPR050566">
    <property type="entry name" value="Deoxyribonucleoside_kinase"/>
</dbReference>
<dbReference type="PANTHER" id="PTHR10513:SF15">
    <property type="entry name" value="NADH DEHYDROGENASE [UBIQUINONE] 1 ALPHA SUBCOMPLEX SUBUNIT 10, MITOCHONDRIAL"/>
    <property type="match status" value="1"/>
</dbReference>
<proteinExistence type="evidence at transcript level"/>
<evidence type="ECO:0000259" key="14">
    <source>
        <dbReference type="Pfam" id="PF01712"/>
    </source>
</evidence>
<evidence type="ECO:0000256" key="2">
    <source>
        <dbReference type="ARBA" id="ARBA00003195"/>
    </source>
</evidence>
<protein>
    <recommendedName>
        <fullName evidence="5 13">NADH dehydrogenase [ubiquinone] 1 alpha subcomplex subunit 10, mitochondrial</fullName>
    </recommendedName>
</protein>
<organism evidence="15">
    <name type="scientific">Parasteatoda tepidariorum</name>
    <name type="common">Common house spider</name>
    <name type="synonym">Achaearanea tepidariorum</name>
    <dbReference type="NCBI Taxonomy" id="114398"/>
    <lineage>
        <taxon>Eukaryota</taxon>
        <taxon>Metazoa</taxon>
        <taxon>Ecdysozoa</taxon>
        <taxon>Arthropoda</taxon>
        <taxon>Chelicerata</taxon>
        <taxon>Arachnida</taxon>
        <taxon>Araneae</taxon>
        <taxon>Araneomorphae</taxon>
        <taxon>Entelegynae</taxon>
        <taxon>Araneoidea</taxon>
        <taxon>Theridiidae</taxon>
        <taxon>Parasteatoda</taxon>
    </lineage>
</organism>
<dbReference type="InterPro" id="IPR027417">
    <property type="entry name" value="P-loop_NTPase"/>
</dbReference>
<evidence type="ECO:0000313" key="15">
    <source>
        <dbReference type="EMBL" id="LAA02398.1"/>
    </source>
</evidence>
<keyword evidence="15" id="KW-0830">Ubiquinone</keyword>
<accession>A0A2L2Y2N3</accession>
<dbReference type="Gene3D" id="3.40.50.300">
    <property type="entry name" value="P-loop containing nucleotide triphosphate hydrolases"/>
    <property type="match status" value="1"/>
</dbReference>
<dbReference type="SUPFAM" id="SSF52540">
    <property type="entry name" value="P-loop containing nucleoside triphosphate hydrolases"/>
    <property type="match status" value="1"/>
</dbReference>
<sequence length="405" mass="48541">MALSSAARVFYLNLKKSSSLLASTRICVVQTANLTSKENRDPDYKRPKPWPYETKYYSFLWGYVEGTVKRFDENTKIVVVDGNIGAGKSAFAKQLAEAFDLVYFPEPTMEPFYVTPYGYDIRLLDDIVPPSYKACDLKTFYSNPHHRNVAQFQFRMFMFRYEQYIDALAHVLNTGQGVVMERSVYGDFVFLETMHKFGYISDPVRQLYKDINENTLDELLRPHLIVYLDVSPEVCLQRIKERNDPTEVNSKVLTKEYLETLEHYYKHHYLKKLERHTEILMYDWNNFGDVEVVVEDIERIDFERYSRYDFKLQDWRKADDWEWNYFRRQYTTHKNKLLIYSHIFRPKVSEVHHPPDEVIEYRELLEKIPGEMYEEGFNPNAGDNVWFKTDHKGFRYMPIIRYRKE</sequence>